<dbReference type="RefSeq" id="WP_345038135.1">
    <property type="nucleotide sequence ID" value="NZ_BAABBA010000003.1"/>
</dbReference>
<sequence>MASNLETGASVSPELEYAEKPEGPVSAAILAAGVGAFALGVLTTLAEASEGLKQLLNLYDPVGPLSGKTVGAVIVWLVAWAVLHVMYRGKAIETRKALTASLILIGLGVLGTFPIFFQAFAAE</sequence>
<evidence type="ECO:0000256" key="1">
    <source>
        <dbReference type="SAM" id="Phobius"/>
    </source>
</evidence>
<protein>
    <submittedName>
        <fullName evidence="2">Uncharacterized protein</fullName>
    </submittedName>
</protein>
<keyword evidence="1" id="KW-0812">Transmembrane</keyword>
<name>A0ABP8ERA7_9MICO</name>
<dbReference type="EMBL" id="BAABBA010000003">
    <property type="protein sequence ID" value="GAA4286539.1"/>
    <property type="molecule type" value="Genomic_DNA"/>
</dbReference>
<evidence type="ECO:0000313" key="2">
    <source>
        <dbReference type="EMBL" id="GAA4286539.1"/>
    </source>
</evidence>
<dbReference type="Proteomes" id="UP001499841">
    <property type="component" value="Unassembled WGS sequence"/>
</dbReference>
<reference evidence="3" key="1">
    <citation type="journal article" date="2019" name="Int. J. Syst. Evol. Microbiol.">
        <title>The Global Catalogue of Microorganisms (GCM) 10K type strain sequencing project: providing services to taxonomists for standard genome sequencing and annotation.</title>
        <authorList>
            <consortium name="The Broad Institute Genomics Platform"/>
            <consortium name="The Broad Institute Genome Sequencing Center for Infectious Disease"/>
            <person name="Wu L."/>
            <person name="Ma J."/>
        </authorList>
    </citation>
    <scope>NUCLEOTIDE SEQUENCE [LARGE SCALE GENOMIC DNA]</scope>
    <source>
        <strain evidence="3">JCM 17459</strain>
    </source>
</reference>
<comment type="caution">
    <text evidence="2">The sequence shown here is derived from an EMBL/GenBank/DDBJ whole genome shotgun (WGS) entry which is preliminary data.</text>
</comment>
<keyword evidence="1" id="KW-0472">Membrane</keyword>
<evidence type="ECO:0000313" key="3">
    <source>
        <dbReference type="Proteomes" id="UP001499841"/>
    </source>
</evidence>
<keyword evidence="1" id="KW-1133">Transmembrane helix</keyword>
<feature type="transmembrane region" description="Helical" evidence="1">
    <location>
        <begin position="65"/>
        <end position="85"/>
    </location>
</feature>
<organism evidence="2 3">
    <name type="scientific">Georgenia daeguensis</name>
    <dbReference type="NCBI Taxonomy" id="908355"/>
    <lineage>
        <taxon>Bacteria</taxon>
        <taxon>Bacillati</taxon>
        <taxon>Actinomycetota</taxon>
        <taxon>Actinomycetes</taxon>
        <taxon>Micrococcales</taxon>
        <taxon>Bogoriellaceae</taxon>
        <taxon>Georgenia</taxon>
    </lineage>
</organism>
<feature type="transmembrane region" description="Helical" evidence="1">
    <location>
        <begin position="25"/>
        <end position="45"/>
    </location>
</feature>
<gene>
    <name evidence="2" type="ORF">GCM10022262_08980</name>
</gene>
<accession>A0ABP8ERA7</accession>
<proteinExistence type="predicted"/>
<feature type="transmembrane region" description="Helical" evidence="1">
    <location>
        <begin position="97"/>
        <end position="121"/>
    </location>
</feature>
<keyword evidence="3" id="KW-1185">Reference proteome</keyword>